<accession>A0A556QLF6</accession>
<dbReference type="SMART" id="SM00861">
    <property type="entry name" value="Transket_pyr"/>
    <property type="match status" value="1"/>
</dbReference>
<dbReference type="NCBIfam" id="NF006914">
    <property type="entry name" value="PRK09404.1"/>
    <property type="match status" value="1"/>
</dbReference>
<dbReference type="InterPro" id="IPR005475">
    <property type="entry name" value="Transketolase-like_Pyr-bd"/>
</dbReference>
<dbReference type="InterPro" id="IPR042179">
    <property type="entry name" value="KGD_C_sf"/>
</dbReference>
<dbReference type="NCBIfam" id="TIGR00239">
    <property type="entry name" value="2oxo_dh_E1"/>
    <property type="match status" value="1"/>
</dbReference>
<dbReference type="CDD" id="cd02016">
    <property type="entry name" value="TPP_E1_OGDC_like"/>
    <property type="match status" value="1"/>
</dbReference>
<dbReference type="GO" id="GO:0004591">
    <property type="term" value="F:oxoglutarate dehydrogenase (succinyl-transferring) activity"/>
    <property type="evidence" value="ECO:0007669"/>
    <property type="project" value="UniProtKB-EC"/>
</dbReference>
<dbReference type="EMBL" id="VMBG01000002">
    <property type="protein sequence ID" value="TSJ77480.1"/>
    <property type="molecule type" value="Genomic_DNA"/>
</dbReference>
<dbReference type="GO" id="GO:0045252">
    <property type="term" value="C:oxoglutarate dehydrogenase complex"/>
    <property type="evidence" value="ECO:0007669"/>
    <property type="project" value="TreeGrafter"/>
</dbReference>
<dbReference type="InterPro" id="IPR011603">
    <property type="entry name" value="2oxoglutarate_DH_E1"/>
</dbReference>
<dbReference type="GO" id="GO:0006099">
    <property type="term" value="P:tricarboxylic acid cycle"/>
    <property type="evidence" value="ECO:0007669"/>
    <property type="project" value="TreeGrafter"/>
</dbReference>
<dbReference type="AlphaFoldDB" id="A0A556QLF6"/>
<evidence type="ECO:0000256" key="3">
    <source>
        <dbReference type="ARBA" id="ARBA00006936"/>
    </source>
</evidence>
<dbReference type="InterPro" id="IPR001017">
    <property type="entry name" value="DH_E1"/>
</dbReference>
<dbReference type="FunFam" id="1.10.287.1150:FF:000004">
    <property type="entry name" value="2-oxoglutarate dehydrogenase E1 component"/>
    <property type="match status" value="1"/>
</dbReference>
<dbReference type="GO" id="GO:0005829">
    <property type="term" value="C:cytosol"/>
    <property type="evidence" value="ECO:0007669"/>
    <property type="project" value="TreeGrafter"/>
</dbReference>
<gene>
    <name evidence="10" type="ORF">FPL22_15445</name>
</gene>
<dbReference type="RefSeq" id="WP_144353897.1">
    <property type="nucleotide sequence ID" value="NZ_CBCRVV010000008.1"/>
</dbReference>
<evidence type="ECO:0000256" key="7">
    <source>
        <dbReference type="ARBA" id="ARBA00023052"/>
    </source>
</evidence>
<dbReference type="SUPFAM" id="SSF52518">
    <property type="entry name" value="Thiamin diphosphate-binding fold (THDP-binding)"/>
    <property type="match status" value="2"/>
</dbReference>
<evidence type="ECO:0000313" key="11">
    <source>
        <dbReference type="Proteomes" id="UP000315648"/>
    </source>
</evidence>
<evidence type="ECO:0000313" key="10">
    <source>
        <dbReference type="EMBL" id="TSJ77480.1"/>
    </source>
</evidence>
<dbReference type="Pfam" id="PF00676">
    <property type="entry name" value="E1_dh"/>
    <property type="match status" value="1"/>
</dbReference>
<organism evidence="10 11">
    <name type="scientific">Rariglobus hedericola</name>
    <dbReference type="NCBI Taxonomy" id="2597822"/>
    <lineage>
        <taxon>Bacteria</taxon>
        <taxon>Pseudomonadati</taxon>
        <taxon>Verrucomicrobiota</taxon>
        <taxon>Opitutia</taxon>
        <taxon>Opitutales</taxon>
        <taxon>Opitutaceae</taxon>
        <taxon>Rariglobus</taxon>
    </lineage>
</organism>
<name>A0A556QLF6_9BACT</name>
<comment type="function">
    <text evidence="2">E1 component of the 2-oxoglutarate dehydrogenase (OGDH) complex which catalyzes the decarboxylation of 2-oxoglutarate, the first step in the conversion of 2-oxoglutarate to succinyl-CoA and CO(2).</text>
</comment>
<keyword evidence="11" id="KW-1185">Reference proteome</keyword>
<keyword evidence="7" id="KW-0786">Thiamine pyrophosphate</keyword>
<dbReference type="OrthoDB" id="9759785at2"/>
<evidence type="ECO:0000256" key="2">
    <source>
        <dbReference type="ARBA" id="ARBA00003906"/>
    </source>
</evidence>
<evidence type="ECO:0000256" key="4">
    <source>
        <dbReference type="ARBA" id="ARBA00012280"/>
    </source>
</evidence>
<proteinExistence type="inferred from homology"/>
<feature type="domain" description="Transketolase-like pyrimidine-binding" evidence="9">
    <location>
        <begin position="577"/>
        <end position="770"/>
    </location>
</feature>
<evidence type="ECO:0000256" key="8">
    <source>
        <dbReference type="ARBA" id="ARBA00030680"/>
    </source>
</evidence>
<comment type="cofactor">
    <cofactor evidence="1">
        <name>thiamine diphosphate</name>
        <dbReference type="ChEBI" id="CHEBI:58937"/>
    </cofactor>
</comment>
<dbReference type="Gene3D" id="3.40.50.11610">
    <property type="entry name" value="Multifunctional 2-oxoglutarate metabolism enzyme, C-terminal domain"/>
    <property type="match status" value="1"/>
</dbReference>
<comment type="caution">
    <text evidence="10">The sequence shown here is derived from an EMBL/GenBank/DDBJ whole genome shotgun (WGS) entry which is preliminary data.</text>
</comment>
<evidence type="ECO:0000256" key="1">
    <source>
        <dbReference type="ARBA" id="ARBA00001964"/>
    </source>
</evidence>
<dbReference type="PANTHER" id="PTHR23152:SF4">
    <property type="entry name" value="2-OXOADIPATE DEHYDROGENASE COMPLEX COMPONENT E1"/>
    <property type="match status" value="1"/>
</dbReference>
<evidence type="ECO:0000256" key="5">
    <source>
        <dbReference type="ARBA" id="ARBA00013321"/>
    </source>
</evidence>
<dbReference type="InterPro" id="IPR032106">
    <property type="entry name" value="2-oxogl_dehyd_N"/>
</dbReference>
<dbReference type="Pfam" id="PF16078">
    <property type="entry name" value="2-oxogl_dehyd_N"/>
    <property type="match status" value="1"/>
</dbReference>
<dbReference type="EC" id="1.2.4.2" evidence="4"/>
<keyword evidence="6 10" id="KW-0560">Oxidoreductase</keyword>
<evidence type="ECO:0000259" key="9">
    <source>
        <dbReference type="SMART" id="SM00861"/>
    </source>
</evidence>
<dbReference type="GO" id="GO:0030976">
    <property type="term" value="F:thiamine pyrophosphate binding"/>
    <property type="evidence" value="ECO:0007669"/>
    <property type="project" value="InterPro"/>
</dbReference>
<dbReference type="InterPro" id="IPR031717">
    <property type="entry name" value="ODO-1/KGD_C"/>
</dbReference>
<dbReference type="Pfam" id="PF02779">
    <property type="entry name" value="Transket_pyr"/>
    <property type="match status" value="1"/>
</dbReference>
<dbReference type="Gene3D" id="3.40.50.12470">
    <property type="match status" value="1"/>
</dbReference>
<dbReference type="Pfam" id="PF16870">
    <property type="entry name" value="OxoGdeHyase_C"/>
    <property type="match status" value="1"/>
</dbReference>
<dbReference type="PANTHER" id="PTHR23152">
    <property type="entry name" value="2-OXOGLUTARATE DEHYDROGENASE"/>
    <property type="match status" value="1"/>
</dbReference>
<sequence>MNSLSLPTRANSEVIEAAYNAWLNNPDSVDPTWRAFFQGFALGSNGSGLAAVGASPVNVLDSSKQAQVLRLINAYRAHGHMQAHLDPLSPPPSPFPRLNYQHFGLTEADLNESFSVGNFKSGGQMKLSALITALNETYCGHIGVEYLYMQDLDARDWLQSRMEATHNRPSFTRDQKVRILRRLHKAELFEKFLHTRFVGQKRFSLEGGETMIAAFDAMIEYSPEVGVEEIVMGMAHRGRLSVLTNILRKPFDVLFEQFSENYIPNTVGGDGDVKYHLGYEAELKTTSGKTVEVRLAANPSHLEIVNPVVEGKARARQRIRGDVERRRVCPFLIHGDAAFAGQGVIAEALNFSQLPGYRTGGTVHLVINNQIGFTTQPADARSTRYCTDVAKLIEAPVFHVNGDDPEAVCYVTRLALEFRVKFQRDVVIDMYCYRRHGHNEADEPAFTQPVLYKKIAAHPLISTPYSERLIKEDTLSAAGAEAIKAEYTAAMEASFEKAKAAEAATAAAGQTTSPFTGSTAIFQPGYSHVPVPTGVSADTLTKVVNGLTKIPSNFKINPKIKRILETRIQAHKEGGPVDWGFGEALAFGTLLTEGTPVRLSGQDCERGTFSHRHAVLYDSDTREKYVPLLNIDDKQERFCVYNSLLSEAAVLGFDYGYSLDYPQMLCIWEAQFGDFANGAQVVIDQFLASSESKWQRMSGIVLLLPHGYEGQGPEHSSARLERFLQLCAEDNMQVANITTPANYFHALRRQMKRDFRKPLIIMSPKSLLRSPAATSKMEDFTTGAFQEIIDDPSAPKTAKRLILCSGKVYYDLDAYRTANKITDTAIVRVEQLYPLHKDKLAEVAKTYGKTKLIWCQEESQNNGAWTFIAPELETIFGRKAAYIGRDASASPAVGSLAIHKRELAAFLKDAFAI</sequence>
<dbReference type="Proteomes" id="UP000315648">
    <property type="component" value="Unassembled WGS sequence"/>
</dbReference>
<dbReference type="PIRSF" id="PIRSF000157">
    <property type="entry name" value="Oxoglu_dh_E1"/>
    <property type="match status" value="1"/>
</dbReference>
<dbReference type="InterPro" id="IPR029061">
    <property type="entry name" value="THDP-binding"/>
</dbReference>
<comment type="similarity">
    <text evidence="3">Belongs to the alpha-ketoglutarate dehydrogenase family.</text>
</comment>
<protein>
    <recommendedName>
        <fullName evidence="5">2-oxoglutarate dehydrogenase E1 component</fullName>
        <ecNumber evidence="4">1.2.4.2</ecNumber>
    </recommendedName>
    <alternativeName>
        <fullName evidence="8">Alpha-ketoglutarate dehydrogenase</fullName>
    </alternativeName>
</protein>
<dbReference type="NCBIfam" id="NF008907">
    <property type="entry name" value="PRK12270.1"/>
    <property type="match status" value="1"/>
</dbReference>
<dbReference type="FunFam" id="3.40.50.12470:FF:000003">
    <property type="entry name" value="2-oxoglutarate dehydrogenase E1 component"/>
    <property type="match status" value="1"/>
</dbReference>
<reference evidence="10 11" key="1">
    <citation type="submission" date="2019-07" db="EMBL/GenBank/DDBJ databases">
        <title>Description of 53C-WASEF.</title>
        <authorList>
            <person name="Pitt A."/>
            <person name="Hahn M.W."/>
        </authorList>
    </citation>
    <scope>NUCLEOTIDE SEQUENCE [LARGE SCALE GENOMIC DNA]</scope>
    <source>
        <strain evidence="10 11">53C-WASEF</strain>
    </source>
</reference>
<evidence type="ECO:0000256" key="6">
    <source>
        <dbReference type="ARBA" id="ARBA00023002"/>
    </source>
</evidence>
<dbReference type="Gene3D" id="3.40.50.970">
    <property type="match status" value="1"/>
</dbReference>
<dbReference type="Gene3D" id="1.10.287.1150">
    <property type="entry name" value="TPP helical domain"/>
    <property type="match status" value="1"/>
</dbReference>